<feature type="compositionally biased region" description="Low complexity" evidence="1">
    <location>
        <begin position="253"/>
        <end position="270"/>
    </location>
</feature>
<feature type="domain" description="HMA" evidence="2">
    <location>
        <begin position="170"/>
        <end position="238"/>
    </location>
</feature>
<dbReference type="PANTHER" id="PTHR46413">
    <property type="entry name" value="HEAVY METAL-ASSOCIATED ISOPRENYLATED PLANT PROTEIN 6"/>
    <property type="match status" value="1"/>
</dbReference>
<dbReference type="GO" id="GO:0046872">
    <property type="term" value="F:metal ion binding"/>
    <property type="evidence" value="ECO:0007669"/>
    <property type="project" value="InterPro"/>
</dbReference>
<feature type="region of interest" description="Disordered" evidence="1">
    <location>
        <begin position="231"/>
        <end position="274"/>
    </location>
</feature>
<dbReference type="PROSITE" id="PS50846">
    <property type="entry name" value="HMA_2"/>
    <property type="match status" value="2"/>
</dbReference>
<sequence>MEQSSKQTTREDADFRMKFGSLMQMEGAPPLALALVDRQQNNVAACEKQQQHNLVENQKKKNDGGSGGKRNKDEVTATVTVVMKVHFHCQGCETSIFRCARKYRGVEAVKVEADKNKLTVIGKVDPVKLHKKMEKSTKKKIELLSPQPKKDDSKQEKNNKNENKPKEPPVTAAFFKISLHCDGCCERIRHIITKTKGVHTVEMDRQKDVVTVRGAVDPKVVQARLKKKMKRSAEILPAKKDKADEQCNGGGNHQQQQQQKKCNNNNSSSSGQGGAEVNKMMEALMDYYGPIYGHIPSSGYVVEHLHAPSIFSDDNVNACSIM</sequence>
<feature type="region of interest" description="Disordered" evidence="1">
    <location>
        <begin position="132"/>
        <end position="169"/>
    </location>
</feature>
<dbReference type="PANTHER" id="PTHR46413:SF2">
    <property type="entry name" value="HEAVY METAL-ASSOCIATED ISOPRENYLATED PLANT PROTEIN 3"/>
    <property type="match status" value="1"/>
</dbReference>
<dbReference type="InterPro" id="IPR036163">
    <property type="entry name" value="HMA_dom_sf"/>
</dbReference>
<organism evidence="3 4">
    <name type="scientific">Kalanchoe fedtschenkoi</name>
    <name type="common">Lavender scallops</name>
    <name type="synonym">South American air plant</name>
    <dbReference type="NCBI Taxonomy" id="63787"/>
    <lineage>
        <taxon>Eukaryota</taxon>
        <taxon>Viridiplantae</taxon>
        <taxon>Streptophyta</taxon>
        <taxon>Embryophyta</taxon>
        <taxon>Tracheophyta</taxon>
        <taxon>Spermatophyta</taxon>
        <taxon>Magnoliopsida</taxon>
        <taxon>eudicotyledons</taxon>
        <taxon>Gunneridae</taxon>
        <taxon>Pentapetalae</taxon>
        <taxon>Saxifragales</taxon>
        <taxon>Crassulaceae</taxon>
        <taxon>Kalanchoe</taxon>
    </lineage>
</organism>
<evidence type="ECO:0000313" key="4">
    <source>
        <dbReference type="Proteomes" id="UP000594263"/>
    </source>
</evidence>
<feature type="region of interest" description="Disordered" evidence="1">
    <location>
        <begin position="47"/>
        <end position="72"/>
    </location>
</feature>
<accession>A0A7N0U6X7</accession>
<feature type="domain" description="HMA" evidence="2">
    <location>
        <begin position="78"/>
        <end position="141"/>
    </location>
</feature>
<dbReference type="Pfam" id="PF00403">
    <property type="entry name" value="HMA"/>
    <property type="match status" value="2"/>
</dbReference>
<dbReference type="OMA" id="MELHCDG"/>
<feature type="compositionally biased region" description="Basic and acidic residues" evidence="1">
    <location>
        <begin position="134"/>
        <end position="167"/>
    </location>
</feature>
<keyword evidence="4" id="KW-1185">Reference proteome</keyword>
<feature type="compositionally biased region" description="Basic and acidic residues" evidence="1">
    <location>
        <begin position="231"/>
        <end position="245"/>
    </location>
</feature>
<protein>
    <recommendedName>
        <fullName evidence="2">HMA domain-containing protein</fullName>
    </recommendedName>
</protein>
<dbReference type="InterPro" id="IPR044594">
    <property type="entry name" value="HIPP01/3/5/6"/>
</dbReference>
<dbReference type="EnsemblPlants" id="Kaladp0056s0088.1.v1.1">
    <property type="protein sequence ID" value="Kaladp0056s0088.1.v1.1"/>
    <property type="gene ID" value="Kaladp0056s0088.v1.1"/>
</dbReference>
<dbReference type="AlphaFoldDB" id="A0A7N0U6X7"/>
<evidence type="ECO:0000313" key="3">
    <source>
        <dbReference type="EnsemblPlants" id="Kaladp0056s0088.1.v1.1"/>
    </source>
</evidence>
<dbReference type="Proteomes" id="UP000594263">
    <property type="component" value="Unplaced"/>
</dbReference>
<evidence type="ECO:0000256" key="1">
    <source>
        <dbReference type="SAM" id="MobiDB-lite"/>
    </source>
</evidence>
<dbReference type="Gene3D" id="3.30.70.100">
    <property type="match status" value="2"/>
</dbReference>
<dbReference type="SUPFAM" id="SSF55008">
    <property type="entry name" value="HMA, heavy metal-associated domain"/>
    <property type="match status" value="2"/>
</dbReference>
<evidence type="ECO:0000259" key="2">
    <source>
        <dbReference type="PROSITE" id="PS50846"/>
    </source>
</evidence>
<dbReference type="Gramene" id="Kaladp0056s0088.1.v1.1">
    <property type="protein sequence ID" value="Kaladp0056s0088.1.v1.1"/>
    <property type="gene ID" value="Kaladp0056s0088.v1.1"/>
</dbReference>
<dbReference type="CDD" id="cd00371">
    <property type="entry name" value="HMA"/>
    <property type="match status" value="1"/>
</dbReference>
<reference evidence="3" key="1">
    <citation type="submission" date="2021-01" db="UniProtKB">
        <authorList>
            <consortium name="EnsemblPlants"/>
        </authorList>
    </citation>
    <scope>IDENTIFICATION</scope>
</reference>
<name>A0A7N0U6X7_KALFE</name>
<proteinExistence type="predicted"/>
<dbReference type="InterPro" id="IPR006121">
    <property type="entry name" value="HMA_dom"/>
</dbReference>